<dbReference type="eggNOG" id="KOG4209">
    <property type="taxonomic scope" value="Eukaryota"/>
</dbReference>
<keyword evidence="1" id="KW-0732">Signal</keyword>
<name>A0A1I7UGJ6_9PELO</name>
<dbReference type="AlphaFoldDB" id="A0A1I7UGJ6"/>
<dbReference type="InterPro" id="IPR058879">
    <property type="entry name" value="NTF2-like_dom_nem"/>
</dbReference>
<dbReference type="WBParaSite" id="Csp11.Scaffold629.g9107.t1">
    <property type="protein sequence ID" value="Csp11.Scaffold629.g9107.t1"/>
    <property type="gene ID" value="Csp11.Scaffold629.g9107"/>
</dbReference>
<evidence type="ECO:0000256" key="1">
    <source>
        <dbReference type="SAM" id="SignalP"/>
    </source>
</evidence>
<organism evidence="3 4">
    <name type="scientific">Caenorhabditis tropicalis</name>
    <dbReference type="NCBI Taxonomy" id="1561998"/>
    <lineage>
        <taxon>Eukaryota</taxon>
        <taxon>Metazoa</taxon>
        <taxon>Ecdysozoa</taxon>
        <taxon>Nematoda</taxon>
        <taxon>Chromadorea</taxon>
        <taxon>Rhabditida</taxon>
        <taxon>Rhabditina</taxon>
        <taxon>Rhabditomorpha</taxon>
        <taxon>Rhabditoidea</taxon>
        <taxon>Rhabditidae</taxon>
        <taxon>Peloderinae</taxon>
        <taxon>Caenorhabditis</taxon>
    </lineage>
</organism>
<dbReference type="STRING" id="1561998.A0A1I7UGJ6"/>
<feature type="chain" id="PRO_5009308967" evidence="1">
    <location>
        <begin position="19"/>
        <end position="536"/>
    </location>
</feature>
<feature type="signal peptide" evidence="1">
    <location>
        <begin position="1"/>
        <end position="18"/>
    </location>
</feature>
<accession>A0A1I7UGJ6</accession>
<dbReference type="Proteomes" id="UP000095282">
    <property type="component" value="Unplaced"/>
</dbReference>
<feature type="domain" description="NTF2-like" evidence="2">
    <location>
        <begin position="65"/>
        <end position="205"/>
    </location>
</feature>
<reference evidence="4" key="1">
    <citation type="submission" date="2016-11" db="UniProtKB">
        <authorList>
            <consortium name="WormBaseParasite"/>
        </authorList>
    </citation>
    <scope>IDENTIFICATION</scope>
</reference>
<evidence type="ECO:0000259" key="2">
    <source>
        <dbReference type="Pfam" id="PF26529"/>
    </source>
</evidence>
<evidence type="ECO:0000313" key="3">
    <source>
        <dbReference type="Proteomes" id="UP000095282"/>
    </source>
</evidence>
<proteinExistence type="predicted"/>
<keyword evidence="3" id="KW-1185">Reference proteome</keyword>
<feature type="domain" description="NTF2-like" evidence="2">
    <location>
        <begin position="228"/>
        <end position="367"/>
    </location>
</feature>
<evidence type="ECO:0000313" key="4">
    <source>
        <dbReference type="WBParaSite" id="Csp11.Scaffold629.g9107.t1"/>
    </source>
</evidence>
<protein>
    <submittedName>
        <fullName evidence="4">DUF4091 domain-containing protein</fullName>
    </submittedName>
</protein>
<sequence length="536" mass="61360">MMLKTSLALLILIGFAATVPIGKSKKIDGALKNVGKRYLVSNLHLLRMMIDRKLQSEWKDMSDEQVASFKNQIAERITFHIRWQSSIENKDYPEHSKVLLGIMDDDLTAENCDDATKMNKVKMAAYLKTERGNYLALADDAPYSFIVESTGKDDFKMSATVELTSKWKLKTSVTWEITAKFTDSDTSNFFLVKNIKIGGACATHGSINHNFTDLGNRQEALEQLKKETNPKVQTLFSLFTPGPVNIKEENPDQIPSIWLTEGKNKLQFKATVCDDKAGKPADHTSLSFRRWFDRFSLLWHPTKSTKDYLSAQMVNIDEKELTARVTMKLDIGTGSKAETFDWNFVITASVNDDKTWQLSKVDVLCPADLVLMDKAIVHSRELIFNSFLEHVKQAPPPVPEHNLVDFVKQFTKQGSLDYQHCEETSKKYNYKGLMVSVFSEYMTNNMHTSKYYPDETPIATPAPETAEFKMITLSSKDKWEPFLWFFENNWTITVSWDNVDQFYYVDSVKISCIRERKGVTKIIDYKKFIDLTWAGG</sequence>
<dbReference type="Pfam" id="PF26529">
    <property type="entry name" value="NTF2_2"/>
    <property type="match status" value="3"/>
</dbReference>
<feature type="domain" description="NTF2-like" evidence="2">
    <location>
        <begin position="371"/>
        <end position="512"/>
    </location>
</feature>